<proteinExistence type="predicted"/>
<organism evidence="1 2">
    <name type="scientific">Castanea mollissima</name>
    <name type="common">Chinese chestnut</name>
    <dbReference type="NCBI Taxonomy" id="60419"/>
    <lineage>
        <taxon>Eukaryota</taxon>
        <taxon>Viridiplantae</taxon>
        <taxon>Streptophyta</taxon>
        <taxon>Embryophyta</taxon>
        <taxon>Tracheophyta</taxon>
        <taxon>Spermatophyta</taxon>
        <taxon>Magnoliopsida</taxon>
        <taxon>eudicotyledons</taxon>
        <taxon>Gunneridae</taxon>
        <taxon>Pentapetalae</taxon>
        <taxon>rosids</taxon>
        <taxon>fabids</taxon>
        <taxon>Fagales</taxon>
        <taxon>Fagaceae</taxon>
        <taxon>Castanea</taxon>
    </lineage>
</organism>
<accession>A0A8J4QKR3</accession>
<comment type="caution">
    <text evidence="1">The sequence shown here is derived from an EMBL/GenBank/DDBJ whole genome shotgun (WGS) entry which is preliminary data.</text>
</comment>
<dbReference type="Proteomes" id="UP000737018">
    <property type="component" value="Unassembled WGS sequence"/>
</dbReference>
<feature type="non-terminal residue" evidence="1">
    <location>
        <position position="1"/>
    </location>
</feature>
<keyword evidence="2" id="KW-1185">Reference proteome</keyword>
<evidence type="ECO:0000313" key="2">
    <source>
        <dbReference type="Proteomes" id="UP000737018"/>
    </source>
</evidence>
<gene>
    <name evidence="1" type="ORF">CMV_020841</name>
</gene>
<dbReference type="EMBL" id="JRKL02003950">
    <property type="protein sequence ID" value="KAF3953737.1"/>
    <property type="molecule type" value="Genomic_DNA"/>
</dbReference>
<evidence type="ECO:0000313" key="1">
    <source>
        <dbReference type="EMBL" id="KAF3953737.1"/>
    </source>
</evidence>
<name>A0A8J4QKR3_9ROSI</name>
<protein>
    <submittedName>
        <fullName evidence="1">Uncharacterized protein</fullName>
    </submittedName>
</protein>
<sequence>KFRSCKERKL</sequence>
<reference evidence="1" key="1">
    <citation type="submission" date="2020-03" db="EMBL/GenBank/DDBJ databases">
        <title>Castanea mollissima Vanexum genome sequencing.</title>
        <authorList>
            <person name="Staton M."/>
        </authorList>
    </citation>
    <scope>NUCLEOTIDE SEQUENCE</scope>
    <source>
        <tissue evidence="1">Leaf</tissue>
    </source>
</reference>